<evidence type="ECO:0000259" key="5">
    <source>
        <dbReference type="SMART" id="SM00062"/>
    </source>
</evidence>
<evidence type="ECO:0000313" key="6">
    <source>
        <dbReference type="EMBL" id="CCU78842.1"/>
    </source>
</evidence>
<dbReference type="OrthoDB" id="9774451at2"/>
<dbReference type="PROSITE" id="PS01039">
    <property type="entry name" value="SBP_BACTERIAL_3"/>
    <property type="match status" value="1"/>
</dbReference>
<dbReference type="RefSeq" id="WP_005488240.1">
    <property type="nucleotide sequence ID" value="NZ_CAUI01000010.1"/>
</dbReference>
<dbReference type="Pfam" id="PF00497">
    <property type="entry name" value="SBP_bac_3"/>
    <property type="match status" value="1"/>
</dbReference>
<dbReference type="SUPFAM" id="SSF53850">
    <property type="entry name" value="Periplasmic binding protein-like II"/>
    <property type="match status" value="1"/>
</dbReference>
<feature type="domain" description="Solute-binding protein family 3/N-terminal" evidence="5">
    <location>
        <begin position="41"/>
        <end position="261"/>
    </location>
</feature>
<dbReference type="AlphaFoldDB" id="M5DZW4"/>
<dbReference type="SMART" id="SM00062">
    <property type="entry name" value="PBPb"/>
    <property type="match status" value="1"/>
</dbReference>
<comment type="subcellular location">
    <subcellularLocation>
        <location evidence="1">Cell envelope</location>
    </subcellularLocation>
</comment>
<keyword evidence="7" id="KW-1185">Reference proteome</keyword>
<dbReference type="PANTHER" id="PTHR35936:SF17">
    <property type="entry name" value="ARGININE-BINDING EXTRACELLULAR PROTEIN ARTP"/>
    <property type="match status" value="1"/>
</dbReference>
<comment type="similarity">
    <text evidence="2 4">Belongs to the bacterial solute-binding protein 3 family.</text>
</comment>
<dbReference type="InterPro" id="IPR018313">
    <property type="entry name" value="SBP_3_CS"/>
</dbReference>
<dbReference type="InterPro" id="IPR001638">
    <property type="entry name" value="Solute-binding_3/MltF_N"/>
</dbReference>
<dbReference type="PANTHER" id="PTHR35936">
    <property type="entry name" value="MEMBRANE-BOUND LYTIC MUREIN TRANSGLYCOSYLASE F"/>
    <property type="match status" value="1"/>
</dbReference>
<dbReference type="eggNOG" id="COG0834">
    <property type="taxonomic scope" value="Bacteria"/>
</dbReference>
<proteinExistence type="inferred from homology"/>
<protein>
    <submittedName>
        <fullName evidence="6">Amino acid ABC transporter, amino acid-binding/permease protein</fullName>
    </submittedName>
</protein>
<organism evidence="6 7">
    <name type="scientific">Halanaerobium saccharolyticum subsp. saccharolyticum DSM 6643</name>
    <dbReference type="NCBI Taxonomy" id="1293054"/>
    <lineage>
        <taxon>Bacteria</taxon>
        <taxon>Bacillati</taxon>
        <taxon>Bacillota</taxon>
        <taxon>Clostridia</taxon>
        <taxon>Halanaerobiales</taxon>
        <taxon>Halanaerobiaceae</taxon>
        <taxon>Halanaerobium</taxon>
    </lineage>
</organism>
<evidence type="ECO:0000256" key="2">
    <source>
        <dbReference type="ARBA" id="ARBA00010333"/>
    </source>
</evidence>
<dbReference type="Gene3D" id="3.40.190.10">
    <property type="entry name" value="Periplasmic binding protein-like II"/>
    <property type="match status" value="2"/>
</dbReference>
<dbReference type="InParanoid" id="M5DZW4"/>
<evidence type="ECO:0000256" key="1">
    <source>
        <dbReference type="ARBA" id="ARBA00004196"/>
    </source>
</evidence>
<sequence length="268" mass="29294">MFKRKKIFLLVVTILGVALFLGGCAGDENLTKLEQIKEDGKIVLGTAADYPPYEFHKEVDGEDQIVGFDIEIAKEIAADLGVELEIKDMKFDGLLAALKAGNIDFIIAGMVPTAERAESVDFSIPYYEAEQKFLTKTENASVFKEIEDLNGFKIGAQKSTVQQKIAKEKIEASEYKFISKITDLVLELKNNKVDGIVLVKPVATSYAQANDDLAVADVSLGKEDGIAVAVDKGNEDLMTEINSTLESLLDNNMITEFIAEATKLAESN</sequence>
<dbReference type="GO" id="GO:0030313">
    <property type="term" value="C:cell envelope"/>
    <property type="evidence" value="ECO:0007669"/>
    <property type="project" value="UniProtKB-SubCell"/>
</dbReference>
<dbReference type="FunCoup" id="M5DZW4">
    <property type="interactions" value="88"/>
</dbReference>
<comment type="caution">
    <text evidence="6">The sequence shown here is derived from an EMBL/GenBank/DDBJ whole genome shotgun (WGS) entry which is preliminary data.</text>
</comment>
<evidence type="ECO:0000313" key="7">
    <source>
        <dbReference type="Proteomes" id="UP000012063"/>
    </source>
</evidence>
<name>M5DZW4_9FIRM</name>
<reference evidence="7" key="1">
    <citation type="journal article" date="2013" name="Genome Announc.">
        <title>Genome Sequence of Halanaerobium saccharolyticum subsp. saccharolyticum Strain DSM 6643T, a Halophilic Hydrogen-Producing Bacterium.</title>
        <authorList>
            <person name="Kivisto A."/>
            <person name="Larjo A."/>
            <person name="Ciranna A."/>
            <person name="Santala V."/>
            <person name="Roos C."/>
            <person name="Karp M."/>
        </authorList>
    </citation>
    <scope>NUCLEOTIDE SEQUENCE [LARGE SCALE GENOMIC DNA]</scope>
    <source>
        <strain evidence="7">DSM 6643</strain>
    </source>
</reference>
<keyword evidence="3" id="KW-0732">Signal</keyword>
<gene>
    <name evidence="6" type="ORF">HSACCH_00935</name>
</gene>
<accession>M5DZW4</accession>
<evidence type="ECO:0000256" key="3">
    <source>
        <dbReference type="ARBA" id="ARBA00022729"/>
    </source>
</evidence>
<dbReference type="Proteomes" id="UP000012063">
    <property type="component" value="Unassembled WGS sequence"/>
</dbReference>
<evidence type="ECO:0000256" key="4">
    <source>
        <dbReference type="RuleBase" id="RU003744"/>
    </source>
</evidence>
<dbReference type="EMBL" id="CAUI01000010">
    <property type="protein sequence ID" value="CCU78842.1"/>
    <property type="molecule type" value="Genomic_DNA"/>
</dbReference>
<dbReference type="STRING" id="1293054.HSACCH_00935"/>
<dbReference type="PROSITE" id="PS51257">
    <property type="entry name" value="PROKAR_LIPOPROTEIN"/>
    <property type="match status" value="1"/>
</dbReference>